<dbReference type="Pfam" id="PF05922">
    <property type="entry name" value="Inhibitor_I9"/>
    <property type="match status" value="1"/>
</dbReference>
<dbReference type="Gene3D" id="2.60.40.2310">
    <property type="match status" value="1"/>
</dbReference>
<dbReference type="GO" id="GO:0048046">
    <property type="term" value="C:apoplast"/>
    <property type="evidence" value="ECO:0007669"/>
    <property type="project" value="UniProtKB-SubCell"/>
</dbReference>
<keyword evidence="4" id="KW-0052">Apoplast</keyword>
<gene>
    <name evidence="17" type="ORF">LLUT_LOCUS7811</name>
</gene>
<evidence type="ECO:0000313" key="18">
    <source>
        <dbReference type="Proteomes" id="UP001497480"/>
    </source>
</evidence>
<evidence type="ECO:0000313" key="17">
    <source>
        <dbReference type="EMBL" id="CAL0306751.1"/>
    </source>
</evidence>
<dbReference type="InterPro" id="IPR000209">
    <property type="entry name" value="Peptidase_S8/S53_dom"/>
</dbReference>
<keyword evidence="10" id="KW-0325">Glycoprotein</keyword>
<evidence type="ECO:0000259" key="14">
    <source>
        <dbReference type="Pfam" id="PF00082"/>
    </source>
</evidence>
<evidence type="ECO:0000256" key="1">
    <source>
        <dbReference type="ARBA" id="ARBA00002076"/>
    </source>
</evidence>
<proteinExistence type="inferred from homology"/>
<dbReference type="Gene3D" id="3.30.70.80">
    <property type="entry name" value="Peptidase S8 propeptide/proteinase inhibitor I9"/>
    <property type="match status" value="1"/>
</dbReference>
<keyword evidence="18" id="KW-1185">Reference proteome</keyword>
<dbReference type="FunFam" id="3.30.70.80:FF:000002">
    <property type="entry name" value="Subtilisin-like protease SBT5.3"/>
    <property type="match status" value="1"/>
</dbReference>
<dbReference type="InterPro" id="IPR036852">
    <property type="entry name" value="Peptidase_S8/S53_dom_sf"/>
</dbReference>
<comment type="caution">
    <text evidence="17">The sequence shown here is derived from an EMBL/GenBank/DDBJ whole genome shotgun (WGS) entry which is preliminary data.</text>
</comment>
<dbReference type="Gene3D" id="3.40.50.200">
    <property type="entry name" value="Peptidase S8/S53 domain"/>
    <property type="match status" value="1"/>
</dbReference>
<comment type="similarity">
    <text evidence="3 12">Belongs to the peptidase S8 family.</text>
</comment>
<dbReference type="FunFam" id="3.40.50.200:FF:000006">
    <property type="entry name" value="Subtilisin-like protease SBT1.5"/>
    <property type="match status" value="1"/>
</dbReference>
<dbReference type="GO" id="GO:0006508">
    <property type="term" value="P:proteolysis"/>
    <property type="evidence" value="ECO:0007669"/>
    <property type="project" value="UniProtKB-KW"/>
</dbReference>
<evidence type="ECO:0000256" key="9">
    <source>
        <dbReference type="ARBA" id="ARBA00022825"/>
    </source>
</evidence>
<sequence length="778" mass="84206">MSSSIYHVLLSVIYFMLQQSSHAIKQSYVVYLGAHSSDQNAESVANSHYDLLGPYVGSIEKAKDAIFYSYNKHVNGFAAILDEDEAAKIAEHSSVLSVFVNKKRELHTTHSWQFLGLERNGAIPINSIWKKTMGEDIILATIDTGVWPESKSFSDEGIGPIPKRWRGICQNDPKDSDQFKCNRKLIGARSFSEGFKATDEYKELNTTIDMHFNTARDYEGHGSHTLSTAGGNFVPGASVFGNGIGTASGGAPKSHVATYKVCWGLKTTCYDSDILAAFDAAIGDGVDVISMSLGGGDEDKDFFQSGISIGSFHAVSKGIPVVAAAGNSGPDLKTVINVEPWILTVGAGTIDREFNSYVTLGDGQVFKGPSLSETGLDESYPLIMSLDAIAENATAQDACRIQCQYGSLNPKKAHGKILFCIANHGDYTIDQGIEAVRVGAVGIILADYDFSWSSIELEPHVLPASHVNYSDGNNILTYIKHTKSPVAKISKVKTELGIKPNPVIASFSSRGPSTIEPAINKPDILAPGSDIIAAFSEALAPLSGTLDQRRTPFMTLSGTSMATPHVSGIATLLKALHPNWSPAAIKSALMTSAVVEDNTGGPIMTSSMKIATPFGYGAGHIKPNSAINPGLVYDLNTSDYLNLLCGRGYDSATIKLFYKEPYTCPGSFSIADFNYPSITILNLDSKHPQSVTRTLTNVGRPGEYKVLINEHPQLETLVEPNILIFKERGEKKEFKVTFTLKPANLDEYQHHYFFGGLDWTNGRHHVRSPFIVKNPNAG</sequence>
<feature type="domain" description="Subtilisin-like protease fibronectin type-III" evidence="16">
    <location>
        <begin position="672"/>
        <end position="772"/>
    </location>
</feature>
<keyword evidence="8 12" id="KW-0378">Hydrolase</keyword>
<feature type="domain" description="Peptidase S8/S53" evidence="14">
    <location>
        <begin position="134"/>
        <end position="606"/>
    </location>
</feature>
<evidence type="ECO:0000256" key="11">
    <source>
        <dbReference type="PIRSR" id="PIRSR615500-1"/>
    </source>
</evidence>
<feature type="signal peptide" evidence="13">
    <location>
        <begin position="1"/>
        <end position="23"/>
    </location>
</feature>
<dbReference type="AlphaFoldDB" id="A0AAV1WCA5"/>
<name>A0AAV1WCA5_LUPLU</name>
<dbReference type="GO" id="GO:0009609">
    <property type="term" value="P:response to symbiotic bacterium"/>
    <property type="evidence" value="ECO:0007669"/>
    <property type="project" value="UniProtKB-ARBA"/>
</dbReference>
<evidence type="ECO:0000256" key="12">
    <source>
        <dbReference type="PROSITE-ProRule" id="PRU01240"/>
    </source>
</evidence>
<dbReference type="Proteomes" id="UP001497480">
    <property type="component" value="Unassembled WGS sequence"/>
</dbReference>
<feature type="active site" description="Charge relay system" evidence="11 12">
    <location>
        <position position="143"/>
    </location>
</feature>
<dbReference type="Pfam" id="PF00082">
    <property type="entry name" value="Peptidase_S8"/>
    <property type="match status" value="1"/>
</dbReference>
<dbReference type="CDD" id="cd04852">
    <property type="entry name" value="Peptidases_S8_3"/>
    <property type="match status" value="1"/>
</dbReference>
<accession>A0AAV1WCA5</accession>
<dbReference type="PANTHER" id="PTHR10795">
    <property type="entry name" value="PROPROTEIN CONVERTASE SUBTILISIN/KEXIN"/>
    <property type="match status" value="1"/>
</dbReference>
<feature type="chain" id="PRO_5043763219" evidence="13">
    <location>
        <begin position="24"/>
        <end position="778"/>
    </location>
</feature>
<dbReference type="PROSITE" id="PS51892">
    <property type="entry name" value="SUBTILASE"/>
    <property type="match status" value="1"/>
</dbReference>
<evidence type="ECO:0000256" key="7">
    <source>
        <dbReference type="ARBA" id="ARBA00022729"/>
    </source>
</evidence>
<evidence type="ECO:0000256" key="10">
    <source>
        <dbReference type="ARBA" id="ARBA00023180"/>
    </source>
</evidence>
<keyword evidence="7 13" id="KW-0732">Signal</keyword>
<organism evidence="17 18">
    <name type="scientific">Lupinus luteus</name>
    <name type="common">European yellow lupine</name>
    <dbReference type="NCBI Taxonomy" id="3873"/>
    <lineage>
        <taxon>Eukaryota</taxon>
        <taxon>Viridiplantae</taxon>
        <taxon>Streptophyta</taxon>
        <taxon>Embryophyta</taxon>
        <taxon>Tracheophyta</taxon>
        <taxon>Spermatophyta</taxon>
        <taxon>Magnoliopsida</taxon>
        <taxon>eudicotyledons</taxon>
        <taxon>Gunneridae</taxon>
        <taxon>Pentapetalae</taxon>
        <taxon>rosids</taxon>
        <taxon>fabids</taxon>
        <taxon>Fabales</taxon>
        <taxon>Fabaceae</taxon>
        <taxon>Papilionoideae</taxon>
        <taxon>50 kb inversion clade</taxon>
        <taxon>genistoids sensu lato</taxon>
        <taxon>core genistoids</taxon>
        <taxon>Genisteae</taxon>
        <taxon>Lupinus</taxon>
    </lineage>
</organism>
<dbReference type="GO" id="GO:0009610">
    <property type="term" value="P:response to symbiotic fungus"/>
    <property type="evidence" value="ECO:0007669"/>
    <property type="project" value="UniProtKB-ARBA"/>
</dbReference>
<evidence type="ECO:0000256" key="5">
    <source>
        <dbReference type="ARBA" id="ARBA00022525"/>
    </source>
</evidence>
<dbReference type="InterPro" id="IPR023828">
    <property type="entry name" value="Peptidase_S8_Ser-AS"/>
</dbReference>
<dbReference type="EMBL" id="CAXHTB010000005">
    <property type="protein sequence ID" value="CAL0306751.1"/>
    <property type="molecule type" value="Genomic_DNA"/>
</dbReference>
<feature type="active site" description="Charge relay system" evidence="11 12">
    <location>
        <position position="560"/>
    </location>
</feature>
<comment type="subcellular location">
    <subcellularLocation>
        <location evidence="2">Secreted</location>
        <location evidence="2">Extracellular space</location>
        <location evidence="2">Apoplast</location>
    </subcellularLocation>
</comment>
<dbReference type="InterPro" id="IPR041469">
    <property type="entry name" value="Subtilisin-like_FN3"/>
</dbReference>
<dbReference type="InterPro" id="IPR015500">
    <property type="entry name" value="Peptidase_S8_subtilisin-rel"/>
</dbReference>
<dbReference type="Pfam" id="PF17766">
    <property type="entry name" value="fn3_6"/>
    <property type="match status" value="1"/>
</dbReference>
<dbReference type="CDD" id="cd02120">
    <property type="entry name" value="PA_subtilisin_like"/>
    <property type="match status" value="1"/>
</dbReference>
<protein>
    <submittedName>
        <fullName evidence="17">Uncharacterized protein</fullName>
    </submittedName>
</protein>
<dbReference type="InterPro" id="IPR045051">
    <property type="entry name" value="SBT"/>
</dbReference>
<evidence type="ECO:0000256" key="2">
    <source>
        <dbReference type="ARBA" id="ARBA00004271"/>
    </source>
</evidence>
<evidence type="ECO:0000256" key="4">
    <source>
        <dbReference type="ARBA" id="ARBA00022523"/>
    </source>
</evidence>
<keyword evidence="5" id="KW-0964">Secreted</keyword>
<dbReference type="Gene3D" id="3.50.30.30">
    <property type="match status" value="1"/>
</dbReference>
<dbReference type="PRINTS" id="PR00723">
    <property type="entry name" value="SUBTILISIN"/>
</dbReference>
<dbReference type="FunFam" id="3.50.30.30:FF:000005">
    <property type="entry name" value="subtilisin-like protease SBT1.5"/>
    <property type="match status" value="1"/>
</dbReference>
<evidence type="ECO:0000256" key="8">
    <source>
        <dbReference type="ARBA" id="ARBA00022801"/>
    </source>
</evidence>
<evidence type="ECO:0000259" key="15">
    <source>
        <dbReference type="Pfam" id="PF05922"/>
    </source>
</evidence>
<evidence type="ECO:0000256" key="13">
    <source>
        <dbReference type="SAM" id="SignalP"/>
    </source>
</evidence>
<evidence type="ECO:0000256" key="3">
    <source>
        <dbReference type="ARBA" id="ARBA00011073"/>
    </source>
</evidence>
<evidence type="ECO:0000259" key="16">
    <source>
        <dbReference type="Pfam" id="PF17766"/>
    </source>
</evidence>
<comment type="function">
    <text evidence="1">Required for arbuscular mycorrhiza (AM) development during AM symbiosis with AM fungi (e.g. Glomeromycota intraradices).</text>
</comment>
<dbReference type="GO" id="GO:0004252">
    <property type="term" value="F:serine-type endopeptidase activity"/>
    <property type="evidence" value="ECO:0007669"/>
    <property type="project" value="UniProtKB-UniRule"/>
</dbReference>
<keyword evidence="9 12" id="KW-0720">Serine protease</keyword>
<reference evidence="17 18" key="1">
    <citation type="submission" date="2024-03" db="EMBL/GenBank/DDBJ databases">
        <authorList>
            <person name="Martinez-Hernandez J."/>
        </authorList>
    </citation>
    <scope>NUCLEOTIDE SEQUENCE [LARGE SCALE GENOMIC DNA]</scope>
</reference>
<dbReference type="PROSITE" id="PS00138">
    <property type="entry name" value="SUBTILASE_SER"/>
    <property type="match status" value="1"/>
</dbReference>
<dbReference type="InterPro" id="IPR034197">
    <property type="entry name" value="Peptidases_S8_3"/>
</dbReference>
<dbReference type="InterPro" id="IPR037045">
    <property type="entry name" value="S8pro/Inhibitor_I9_sf"/>
</dbReference>
<dbReference type="InterPro" id="IPR010259">
    <property type="entry name" value="S8pro/Inhibitor_I9"/>
</dbReference>
<keyword evidence="6 12" id="KW-0645">Protease</keyword>
<dbReference type="SUPFAM" id="SSF52743">
    <property type="entry name" value="Subtilisin-like"/>
    <property type="match status" value="1"/>
</dbReference>
<feature type="active site" description="Charge relay system" evidence="11 12">
    <location>
        <position position="221"/>
    </location>
</feature>
<feature type="domain" description="Inhibitor I9" evidence="15">
    <location>
        <begin position="27"/>
        <end position="107"/>
    </location>
</feature>
<evidence type="ECO:0000256" key="6">
    <source>
        <dbReference type="ARBA" id="ARBA00022670"/>
    </source>
</evidence>